<dbReference type="EMBL" id="SPQU01000001">
    <property type="protein sequence ID" value="TFV42907.1"/>
    <property type="molecule type" value="Genomic_DNA"/>
</dbReference>
<dbReference type="OrthoDB" id="8253490at2"/>
<accession>A0A4Y9LJR7</accession>
<name>A0A4Y9LJR7_9BRAD</name>
<protein>
    <submittedName>
        <fullName evidence="1">Uncharacterized protein</fullName>
    </submittedName>
</protein>
<sequence length="73" mass="8360">MAKVIETASDASRRRSLTARRWKRGAAADIRNTPAWSHRRHCEEPLRRSNPDCFRGRILDCFASLAMTMELAS</sequence>
<keyword evidence="2" id="KW-1185">Reference proteome</keyword>
<reference evidence="1 2" key="1">
    <citation type="submission" date="2019-03" db="EMBL/GenBank/DDBJ databases">
        <title>Bradyrhizobium strains diversity isolated from Chamaecrista fasciculata.</title>
        <authorList>
            <person name="Urquiaga M.C.O."/>
            <person name="Hungria M."/>
            <person name="Delamuta J.R.M."/>
        </authorList>
    </citation>
    <scope>NUCLEOTIDE SEQUENCE [LARGE SCALE GENOMIC DNA]</scope>
    <source>
        <strain evidence="1 2">CNPSo 3424</strain>
    </source>
</reference>
<evidence type="ECO:0000313" key="2">
    <source>
        <dbReference type="Proteomes" id="UP000298225"/>
    </source>
</evidence>
<dbReference type="Proteomes" id="UP000298225">
    <property type="component" value="Unassembled WGS sequence"/>
</dbReference>
<dbReference type="AlphaFoldDB" id="A0A4Y9LJR7"/>
<gene>
    <name evidence="1" type="ORF">E4K66_02710</name>
</gene>
<comment type="caution">
    <text evidence="1">The sequence shown here is derived from an EMBL/GenBank/DDBJ whole genome shotgun (WGS) entry which is preliminary data.</text>
</comment>
<organism evidence="1 2">
    <name type="scientific">Bradyrhizobium frederickii</name>
    <dbReference type="NCBI Taxonomy" id="2560054"/>
    <lineage>
        <taxon>Bacteria</taxon>
        <taxon>Pseudomonadati</taxon>
        <taxon>Pseudomonadota</taxon>
        <taxon>Alphaproteobacteria</taxon>
        <taxon>Hyphomicrobiales</taxon>
        <taxon>Nitrobacteraceae</taxon>
        <taxon>Bradyrhizobium</taxon>
    </lineage>
</organism>
<proteinExistence type="predicted"/>
<evidence type="ECO:0000313" key="1">
    <source>
        <dbReference type="EMBL" id="TFV42907.1"/>
    </source>
</evidence>